<protein>
    <submittedName>
        <fullName evidence="1">Uncharacterized protein</fullName>
    </submittedName>
</protein>
<dbReference type="EMBL" id="JAQIZT010000003">
    <property type="protein sequence ID" value="KAJ7003443.1"/>
    <property type="molecule type" value="Genomic_DNA"/>
</dbReference>
<sequence length="105" mass="11855">MEDIEATTSIPQGTEFTCVSHGEWNSYGQDGGGGHWNTLLASEDDEREREREIDYWRLFRESTWDNSISHPWGHPQSSSNILSPVVVSSVETKTPFPIIPRALHG</sequence>
<reference evidence="1" key="1">
    <citation type="journal article" date="2023" name="Mol. Ecol. Resour.">
        <title>Chromosome-level genome assembly of a triploid poplar Populus alba 'Berolinensis'.</title>
        <authorList>
            <person name="Chen S."/>
            <person name="Yu Y."/>
            <person name="Wang X."/>
            <person name="Wang S."/>
            <person name="Zhang T."/>
            <person name="Zhou Y."/>
            <person name="He R."/>
            <person name="Meng N."/>
            <person name="Wang Y."/>
            <person name="Liu W."/>
            <person name="Liu Z."/>
            <person name="Liu J."/>
            <person name="Guo Q."/>
            <person name="Huang H."/>
            <person name="Sederoff R.R."/>
            <person name="Wang G."/>
            <person name="Qu G."/>
            <person name="Chen S."/>
        </authorList>
    </citation>
    <scope>NUCLEOTIDE SEQUENCE</scope>
    <source>
        <strain evidence="1">SC-2020</strain>
    </source>
</reference>
<comment type="caution">
    <text evidence="1">The sequence shown here is derived from an EMBL/GenBank/DDBJ whole genome shotgun (WGS) entry which is preliminary data.</text>
</comment>
<dbReference type="AlphaFoldDB" id="A0AAD6W8R2"/>
<gene>
    <name evidence="1" type="ORF">NC653_008613</name>
</gene>
<dbReference type="Proteomes" id="UP001164929">
    <property type="component" value="Chromosome 3"/>
</dbReference>
<keyword evidence="2" id="KW-1185">Reference proteome</keyword>
<proteinExistence type="predicted"/>
<evidence type="ECO:0000313" key="1">
    <source>
        <dbReference type="EMBL" id="KAJ7003443.1"/>
    </source>
</evidence>
<evidence type="ECO:0000313" key="2">
    <source>
        <dbReference type="Proteomes" id="UP001164929"/>
    </source>
</evidence>
<accession>A0AAD6W8R2</accession>
<name>A0AAD6W8R2_9ROSI</name>
<organism evidence="1 2">
    <name type="scientific">Populus alba x Populus x berolinensis</name>
    <dbReference type="NCBI Taxonomy" id="444605"/>
    <lineage>
        <taxon>Eukaryota</taxon>
        <taxon>Viridiplantae</taxon>
        <taxon>Streptophyta</taxon>
        <taxon>Embryophyta</taxon>
        <taxon>Tracheophyta</taxon>
        <taxon>Spermatophyta</taxon>
        <taxon>Magnoliopsida</taxon>
        <taxon>eudicotyledons</taxon>
        <taxon>Gunneridae</taxon>
        <taxon>Pentapetalae</taxon>
        <taxon>rosids</taxon>
        <taxon>fabids</taxon>
        <taxon>Malpighiales</taxon>
        <taxon>Salicaceae</taxon>
        <taxon>Saliceae</taxon>
        <taxon>Populus</taxon>
    </lineage>
</organism>